<proteinExistence type="predicted"/>
<keyword evidence="3" id="KW-1185">Reference proteome</keyword>
<name>A0ABW1C4M7_9ACTN</name>
<feature type="region of interest" description="Disordered" evidence="1">
    <location>
        <begin position="1"/>
        <end position="37"/>
    </location>
</feature>
<evidence type="ECO:0008006" key="4">
    <source>
        <dbReference type="Google" id="ProtNLM"/>
    </source>
</evidence>
<evidence type="ECO:0000256" key="1">
    <source>
        <dbReference type="SAM" id="MobiDB-lite"/>
    </source>
</evidence>
<protein>
    <recommendedName>
        <fullName evidence="4">Exo-alpha-sialidase</fullName>
    </recommendedName>
</protein>
<sequence>MRDPRLRAATAGDKLYAHDGRTGRVRSSPGDGESWTPLVGVDAERRVQTRCDGGRTWQAGGAGRAVAFAAVDGNRLLAAVKDGTVHESRNKGGDVAVAFRPAGT</sequence>
<organism evidence="2 3">
    <name type="scientific">Nonomuraea harbinensis</name>
    <dbReference type="NCBI Taxonomy" id="1286938"/>
    <lineage>
        <taxon>Bacteria</taxon>
        <taxon>Bacillati</taxon>
        <taxon>Actinomycetota</taxon>
        <taxon>Actinomycetes</taxon>
        <taxon>Streptosporangiales</taxon>
        <taxon>Streptosporangiaceae</taxon>
        <taxon>Nonomuraea</taxon>
    </lineage>
</organism>
<dbReference type="RefSeq" id="WP_219545543.1">
    <property type="nucleotide sequence ID" value="NZ_JAHKRN010000016.1"/>
</dbReference>
<accession>A0ABW1C4M7</accession>
<dbReference type="Proteomes" id="UP001596096">
    <property type="component" value="Unassembled WGS sequence"/>
</dbReference>
<comment type="caution">
    <text evidence="2">The sequence shown here is derived from an EMBL/GenBank/DDBJ whole genome shotgun (WGS) entry which is preliminary data.</text>
</comment>
<evidence type="ECO:0000313" key="2">
    <source>
        <dbReference type="EMBL" id="MFC5820262.1"/>
    </source>
</evidence>
<reference evidence="3" key="1">
    <citation type="journal article" date="2019" name="Int. J. Syst. Evol. Microbiol.">
        <title>The Global Catalogue of Microorganisms (GCM) 10K type strain sequencing project: providing services to taxonomists for standard genome sequencing and annotation.</title>
        <authorList>
            <consortium name="The Broad Institute Genomics Platform"/>
            <consortium name="The Broad Institute Genome Sequencing Center for Infectious Disease"/>
            <person name="Wu L."/>
            <person name="Ma J."/>
        </authorList>
    </citation>
    <scope>NUCLEOTIDE SEQUENCE [LARGE SCALE GENOMIC DNA]</scope>
    <source>
        <strain evidence="3">CGMCC 4.7106</strain>
    </source>
</reference>
<gene>
    <name evidence="2" type="ORF">ACFPUY_34625</name>
</gene>
<evidence type="ECO:0000313" key="3">
    <source>
        <dbReference type="Proteomes" id="UP001596096"/>
    </source>
</evidence>
<dbReference type="EMBL" id="JBHSNW010000024">
    <property type="protein sequence ID" value="MFC5820262.1"/>
    <property type="molecule type" value="Genomic_DNA"/>
</dbReference>